<gene>
    <name evidence="1" type="ORF">ACFP2T_35720</name>
</gene>
<dbReference type="EC" id="2.4.-.-" evidence="1"/>
<proteinExistence type="predicted"/>
<dbReference type="CDD" id="cd03801">
    <property type="entry name" value="GT4_PimA-like"/>
    <property type="match status" value="1"/>
</dbReference>
<name>A0ABW1KIE0_9ACTN</name>
<keyword evidence="1" id="KW-0808">Transferase</keyword>
<keyword evidence="1" id="KW-0328">Glycosyltransferase</keyword>
<dbReference type="RefSeq" id="WP_377429753.1">
    <property type="nucleotide sequence ID" value="NZ_JBHSPR010000044.1"/>
</dbReference>
<dbReference type="Gene3D" id="3.40.50.2000">
    <property type="entry name" value="Glycogen Phosphorylase B"/>
    <property type="match status" value="2"/>
</dbReference>
<evidence type="ECO:0000313" key="2">
    <source>
        <dbReference type="Proteomes" id="UP001596203"/>
    </source>
</evidence>
<reference evidence="2" key="1">
    <citation type="journal article" date="2019" name="Int. J. Syst. Evol. Microbiol.">
        <title>The Global Catalogue of Microorganisms (GCM) 10K type strain sequencing project: providing services to taxonomists for standard genome sequencing and annotation.</title>
        <authorList>
            <consortium name="The Broad Institute Genomics Platform"/>
            <consortium name="The Broad Institute Genome Sequencing Center for Infectious Disease"/>
            <person name="Wu L."/>
            <person name="Ma J."/>
        </authorList>
    </citation>
    <scope>NUCLEOTIDE SEQUENCE [LARGE SCALE GENOMIC DNA]</scope>
    <source>
        <strain evidence="2">ZS-35-S2</strain>
    </source>
</reference>
<dbReference type="SUPFAM" id="SSF53756">
    <property type="entry name" value="UDP-Glycosyltransferase/glycogen phosphorylase"/>
    <property type="match status" value="1"/>
</dbReference>
<dbReference type="Proteomes" id="UP001596203">
    <property type="component" value="Unassembled WGS sequence"/>
</dbReference>
<sequence length="328" mass="36512">MLHNAGGEISLHALLRRLQDQGHDCIALVAETTDVPSYHLDGVEVVTTSSPREAKAAPFEYFQWADVCLTQLTSSYRAGLLGRMTGTPVVHYAHNDGSYTARMLATQSDAAIYNTEWVRRSCQEQGAWTPGEILHPVVDPAEYATDGERRYVTLINLSTGEDNHYDKGQATFFELARRNPTMEFLGVRGAYGVQGYVDLPNVSYLDHTDDITSVYAQTRVLLVPSKYESYGRVAVEAAASGIPSICTPTPGLVEAMGDAALYADYGNYDSWNAQLYAAYWRKRLICGEPLQRSAFLYSQSQQELADVELMFQIIHEGGLQDYYNFKDV</sequence>
<organism evidence="1 2">
    <name type="scientific">Plantactinospora solaniradicis</name>
    <dbReference type="NCBI Taxonomy" id="1723736"/>
    <lineage>
        <taxon>Bacteria</taxon>
        <taxon>Bacillati</taxon>
        <taxon>Actinomycetota</taxon>
        <taxon>Actinomycetes</taxon>
        <taxon>Micromonosporales</taxon>
        <taxon>Micromonosporaceae</taxon>
        <taxon>Plantactinospora</taxon>
    </lineage>
</organism>
<dbReference type="GO" id="GO:0016757">
    <property type="term" value="F:glycosyltransferase activity"/>
    <property type="evidence" value="ECO:0007669"/>
    <property type="project" value="UniProtKB-KW"/>
</dbReference>
<dbReference type="EMBL" id="JBHSPR010000044">
    <property type="protein sequence ID" value="MFC6021505.1"/>
    <property type="molecule type" value="Genomic_DNA"/>
</dbReference>
<protein>
    <submittedName>
        <fullName evidence="1">Glycosyltransferase family 4 protein</fullName>
        <ecNumber evidence="1">2.4.-.-</ecNumber>
    </submittedName>
</protein>
<dbReference type="Pfam" id="PF13692">
    <property type="entry name" value="Glyco_trans_1_4"/>
    <property type="match status" value="1"/>
</dbReference>
<evidence type="ECO:0000313" key="1">
    <source>
        <dbReference type="EMBL" id="MFC6021505.1"/>
    </source>
</evidence>
<comment type="caution">
    <text evidence="1">The sequence shown here is derived from an EMBL/GenBank/DDBJ whole genome shotgun (WGS) entry which is preliminary data.</text>
</comment>
<keyword evidence="2" id="KW-1185">Reference proteome</keyword>
<accession>A0ABW1KIE0</accession>